<comment type="caution">
    <text evidence="2">The sequence shown here is derived from an EMBL/GenBank/DDBJ whole genome shotgun (WGS) entry which is preliminary data.</text>
</comment>
<dbReference type="EMBL" id="ASPP01028768">
    <property type="protein sequence ID" value="ETO04920.1"/>
    <property type="molecule type" value="Genomic_DNA"/>
</dbReference>
<protein>
    <recommendedName>
        <fullName evidence="4">Ubiquitin-like domain-containing protein</fullName>
    </recommendedName>
</protein>
<reference evidence="2 3" key="1">
    <citation type="journal article" date="2013" name="Curr. Biol.">
        <title>The Genome of the Foraminiferan Reticulomyxa filosa.</title>
        <authorList>
            <person name="Glockner G."/>
            <person name="Hulsmann N."/>
            <person name="Schleicher M."/>
            <person name="Noegel A.A."/>
            <person name="Eichinger L."/>
            <person name="Gallinger C."/>
            <person name="Pawlowski J."/>
            <person name="Sierra R."/>
            <person name="Euteneuer U."/>
            <person name="Pillet L."/>
            <person name="Moustafa A."/>
            <person name="Platzer M."/>
            <person name="Groth M."/>
            <person name="Szafranski K."/>
            <person name="Schliwa M."/>
        </authorList>
    </citation>
    <scope>NUCLEOTIDE SEQUENCE [LARGE SCALE GENOMIC DNA]</scope>
</reference>
<proteinExistence type="predicted"/>
<evidence type="ECO:0000313" key="3">
    <source>
        <dbReference type="Proteomes" id="UP000023152"/>
    </source>
</evidence>
<dbReference type="AlphaFoldDB" id="X6LW51"/>
<accession>X6LW51</accession>
<name>X6LW51_RETFI</name>
<evidence type="ECO:0008006" key="4">
    <source>
        <dbReference type="Google" id="ProtNLM"/>
    </source>
</evidence>
<keyword evidence="1" id="KW-0175">Coiled coil</keyword>
<keyword evidence="3" id="KW-1185">Reference proteome</keyword>
<evidence type="ECO:0000313" key="2">
    <source>
        <dbReference type="EMBL" id="ETO04920.1"/>
    </source>
</evidence>
<sequence>MGVNKNNQLCGSPTDMYVIFRIVKKRIKLHLLKTKKLEKKNLEELLKTKMSLNKAFVTIGSKEYTLHLTNLTLEHLKEQLVEASKEDERGKVLTKITDLNGHDIETDQQLQNTYPLNVYAYFQSSLFYLISNNYYSKNKIK</sequence>
<evidence type="ECO:0000256" key="1">
    <source>
        <dbReference type="SAM" id="Coils"/>
    </source>
</evidence>
<organism evidence="2 3">
    <name type="scientific">Reticulomyxa filosa</name>
    <dbReference type="NCBI Taxonomy" id="46433"/>
    <lineage>
        <taxon>Eukaryota</taxon>
        <taxon>Sar</taxon>
        <taxon>Rhizaria</taxon>
        <taxon>Retaria</taxon>
        <taxon>Foraminifera</taxon>
        <taxon>Monothalamids</taxon>
        <taxon>Reticulomyxidae</taxon>
        <taxon>Reticulomyxa</taxon>
    </lineage>
</organism>
<dbReference type="Proteomes" id="UP000023152">
    <property type="component" value="Unassembled WGS sequence"/>
</dbReference>
<feature type="coiled-coil region" evidence="1">
    <location>
        <begin position="35"/>
        <end position="86"/>
    </location>
</feature>
<gene>
    <name evidence="2" type="ORF">RFI_32477</name>
</gene>